<evidence type="ECO:0000313" key="8">
    <source>
        <dbReference type="Proteomes" id="UP000630445"/>
    </source>
</evidence>
<comment type="similarity">
    <text evidence="1">Belongs to the glycosyltransferase 34 family.</text>
</comment>
<keyword evidence="5" id="KW-1133">Transmembrane helix</keyword>
<keyword evidence="2" id="KW-0328">Glycosyltransferase</keyword>
<gene>
    <name evidence="6" type="ORF">CNMCM5793_005577</name>
    <name evidence="7" type="ORF">CNMCM6106_005512</name>
</gene>
<dbReference type="InterPro" id="IPR029044">
    <property type="entry name" value="Nucleotide-diphossugar_trans"/>
</dbReference>
<dbReference type="EMBL" id="JACBAD010002097">
    <property type="protein sequence ID" value="KAF7116947.1"/>
    <property type="molecule type" value="Genomic_DNA"/>
</dbReference>
<dbReference type="InterPro" id="IPR008630">
    <property type="entry name" value="Glyco_trans_34"/>
</dbReference>
<keyword evidence="3" id="KW-0808">Transferase</keyword>
<dbReference type="Proteomes" id="UP000630445">
    <property type="component" value="Unassembled WGS sequence"/>
</dbReference>
<name>A0A8H6P499_9EURO</name>
<protein>
    <recommendedName>
        <fullName evidence="9">Galactosyl transferase GMA12/MNN10 family protein</fullName>
    </recommendedName>
</protein>
<feature type="region of interest" description="Disordered" evidence="4">
    <location>
        <begin position="650"/>
        <end position="681"/>
    </location>
</feature>
<accession>A0A8H6P499</accession>
<organism evidence="6 8">
    <name type="scientific">Aspergillus hiratsukae</name>
    <dbReference type="NCBI Taxonomy" id="1194566"/>
    <lineage>
        <taxon>Eukaryota</taxon>
        <taxon>Fungi</taxon>
        <taxon>Dikarya</taxon>
        <taxon>Ascomycota</taxon>
        <taxon>Pezizomycotina</taxon>
        <taxon>Eurotiomycetes</taxon>
        <taxon>Eurotiomycetidae</taxon>
        <taxon>Eurotiales</taxon>
        <taxon>Aspergillaceae</taxon>
        <taxon>Aspergillus</taxon>
        <taxon>Aspergillus subgen. Fumigati</taxon>
    </lineage>
</organism>
<evidence type="ECO:0000256" key="5">
    <source>
        <dbReference type="SAM" id="Phobius"/>
    </source>
</evidence>
<dbReference type="GO" id="GO:0000139">
    <property type="term" value="C:Golgi membrane"/>
    <property type="evidence" value="ECO:0007669"/>
    <property type="project" value="TreeGrafter"/>
</dbReference>
<dbReference type="PANTHER" id="PTHR31306:SF8">
    <property type="entry name" value="GLYCOSYLTRANSFERASE FAMILY 34 PROTEIN"/>
    <property type="match status" value="1"/>
</dbReference>
<dbReference type="FunFam" id="3.90.550.10:FF:000237">
    <property type="entry name" value="WGS project CABT00000000 data, contig 2.1"/>
    <property type="match status" value="1"/>
</dbReference>
<evidence type="ECO:0000256" key="2">
    <source>
        <dbReference type="ARBA" id="ARBA00022676"/>
    </source>
</evidence>
<feature type="transmembrane region" description="Helical" evidence="5">
    <location>
        <begin position="12"/>
        <end position="34"/>
    </location>
</feature>
<feature type="transmembrane region" description="Helical" evidence="5">
    <location>
        <begin position="586"/>
        <end position="607"/>
    </location>
</feature>
<dbReference type="GO" id="GO:0006487">
    <property type="term" value="P:protein N-linked glycosylation"/>
    <property type="evidence" value="ECO:0007669"/>
    <property type="project" value="TreeGrafter"/>
</dbReference>
<evidence type="ECO:0008006" key="9">
    <source>
        <dbReference type="Google" id="ProtNLM"/>
    </source>
</evidence>
<sequence>MAKSYKMAGQRLKLHAVGHVLLAFLGVFGLLSLLSNYHKFAAPETLRRTPTIGKVTMIYGDGDNSIYERTLETHKEHSRRLGYPLTVLRNPVLDGFWNKLVILQSVLLRELEKPADRRLQWLFWFDGDTVLMNPDMPLETFLPPPDFPDTHLLVSRDWNGLNSGVFFLRVHPWSVELLSAAIAYPVVKPDVELMWFEQSAISNVLAENEYFGRSVVYCPGRWFNAYMRHPNVIDISFDTPLHLQVQPGDLLVHFPGTPRVNLTRTLTPYLQIAESHSPYWAVPLEKTRYIEETKRFWAQLRSGPSGQITSIPDVRTSNLAVSQRLLKMFEVSIPTTLSQTWPSTSVPTTTLPLTSLFTPPPGCANSWTWEPHSYNWVKPSGLLIQNCETVVSSCFPSGFANTGRLAATQVYNPGACPVGYTSAFVAVGEQVTTAVCCYSNFVYTTAQMDYSNGPPAMYAGCTSSLPEKSSTFVYARGAEADQQVQMTGSMIMWAQPITVEFVASELSRLGIKYQTATSTSQTTASTTDSSSQQSTTTSSTTTQTSQTSLTIVNVNTSQTSPGAQASDPTPSSTTSTGLSLSTGAKVGIGVGAGIGAILITVFLLLWLSRHRKAKANAATMRIAPGVHGHLPYYYNPKELPALPGELAAPAGGIRRSHGPPMELDNGDYSNYSGKYLPELQG</sequence>
<dbReference type="Gene3D" id="3.90.550.10">
    <property type="entry name" value="Spore Coat Polysaccharide Biosynthesis Protein SpsA, Chain A"/>
    <property type="match status" value="1"/>
</dbReference>
<feature type="compositionally biased region" description="Low complexity" evidence="4">
    <location>
        <begin position="568"/>
        <end position="578"/>
    </location>
</feature>
<dbReference type="OrthoDB" id="407658at2759"/>
<dbReference type="Proteomes" id="UP000662466">
    <property type="component" value="Unassembled WGS sequence"/>
</dbReference>
<dbReference type="GO" id="GO:0016757">
    <property type="term" value="F:glycosyltransferase activity"/>
    <property type="evidence" value="ECO:0007669"/>
    <property type="project" value="UniProtKB-KW"/>
</dbReference>
<keyword evidence="5" id="KW-0472">Membrane</keyword>
<evidence type="ECO:0000256" key="1">
    <source>
        <dbReference type="ARBA" id="ARBA00005664"/>
    </source>
</evidence>
<proteinExistence type="inferred from homology"/>
<feature type="region of interest" description="Disordered" evidence="4">
    <location>
        <begin position="520"/>
        <end position="578"/>
    </location>
</feature>
<comment type="caution">
    <text evidence="6">The sequence shown here is derived from an EMBL/GenBank/DDBJ whole genome shotgun (WGS) entry which is preliminary data.</text>
</comment>
<keyword evidence="8" id="KW-1185">Reference proteome</keyword>
<dbReference type="PANTHER" id="PTHR31306">
    <property type="entry name" value="ALPHA-1,6-MANNOSYLTRANSFERASE MNN11-RELATED"/>
    <property type="match status" value="1"/>
</dbReference>
<feature type="compositionally biased region" description="Polar residues" evidence="4">
    <location>
        <begin position="549"/>
        <end position="567"/>
    </location>
</feature>
<feature type="compositionally biased region" description="Low complexity" evidence="4">
    <location>
        <begin position="520"/>
        <end position="548"/>
    </location>
</feature>
<reference evidence="6" key="1">
    <citation type="submission" date="2020-06" db="EMBL/GenBank/DDBJ databases">
        <title>Draft genome sequences of strains closely related to Aspergillus parafelis and Aspergillus hiratsukae.</title>
        <authorList>
            <person name="Dos Santos R.A.C."/>
            <person name="Rivero-Menendez O."/>
            <person name="Steenwyk J.L."/>
            <person name="Mead M.E."/>
            <person name="Goldman G.H."/>
            <person name="Alastruey-Izquierdo A."/>
            <person name="Rokas A."/>
        </authorList>
    </citation>
    <scope>NUCLEOTIDE SEQUENCE</scope>
    <source>
        <strain evidence="6">CNM-CM5793</strain>
        <strain evidence="7">CNM-CM6106</strain>
    </source>
</reference>
<evidence type="ECO:0000313" key="6">
    <source>
        <dbReference type="EMBL" id="KAF7116947.1"/>
    </source>
</evidence>
<keyword evidence="5" id="KW-0812">Transmembrane</keyword>
<dbReference type="EMBL" id="JACBAF010001958">
    <property type="protein sequence ID" value="KAF7170992.1"/>
    <property type="molecule type" value="Genomic_DNA"/>
</dbReference>
<dbReference type="Pfam" id="PF05637">
    <property type="entry name" value="Glyco_transf_34"/>
    <property type="match status" value="1"/>
</dbReference>
<dbReference type="AlphaFoldDB" id="A0A8H6P499"/>
<evidence type="ECO:0000256" key="4">
    <source>
        <dbReference type="SAM" id="MobiDB-lite"/>
    </source>
</evidence>
<evidence type="ECO:0000256" key="3">
    <source>
        <dbReference type="ARBA" id="ARBA00022679"/>
    </source>
</evidence>
<evidence type="ECO:0000313" key="7">
    <source>
        <dbReference type="EMBL" id="KAF7170992.1"/>
    </source>
</evidence>